<protein>
    <submittedName>
        <fullName evidence="1">Uncharacterized protein</fullName>
    </submittedName>
</protein>
<accession>A0A7C8VGE3</accession>
<dbReference type="Proteomes" id="UP000483672">
    <property type="component" value="Unassembled WGS sequence"/>
</dbReference>
<reference evidence="1 2" key="1">
    <citation type="submission" date="2019-06" db="EMBL/GenBank/DDBJ databases">
        <authorList>
            <person name="Palmer J.M."/>
        </authorList>
    </citation>
    <scope>NUCLEOTIDE SEQUENCE [LARGE SCALE GENOMIC DNA]</scope>
    <source>
        <strain evidence="1 2">TWF191</strain>
    </source>
</reference>
<dbReference type="AlphaFoldDB" id="A0A7C8VGE3"/>
<proteinExistence type="predicted"/>
<name>A0A7C8VGE3_ORBOL</name>
<dbReference type="EMBL" id="WIPF01000003">
    <property type="protein sequence ID" value="KAF3231647.1"/>
    <property type="molecule type" value="Genomic_DNA"/>
</dbReference>
<evidence type="ECO:0000313" key="1">
    <source>
        <dbReference type="EMBL" id="KAF3231647.1"/>
    </source>
</evidence>
<comment type="caution">
    <text evidence="1">The sequence shown here is derived from an EMBL/GenBank/DDBJ whole genome shotgun (WGS) entry which is preliminary data.</text>
</comment>
<sequence>MGSEDDPSIQQAFNRVSSSVYGKISMTVVIRTKALDEMGVIFPHRIPSKKAPKFHRKSTRHCPSPLTLPREEATGEETRWTCELYRVEVILVFMLSLCPGSKVRECVIDVGLLLSIRITLSSVRGSDKHSLPPSVLPAFNNKSDISQSLLNAADIQEA</sequence>
<organism evidence="1 2">
    <name type="scientific">Orbilia oligospora</name>
    <name type="common">Nematode-trapping fungus</name>
    <name type="synonym">Arthrobotrys oligospora</name>
    <dbReference type="NCBI Taxonomy" id="2813651"/>
    <lineage>
        <taxon>Eukaryota</taxon>
        <taxon>Fungi</taxon>
        <taxon>Dikarya</taxon>
        <taxon>Ascomycota</taxon>
        <taxon>Pezizomycotina</taxon>
        <taxon>Orbiliomycetes</taxon>
        <taxon>Orbiliales</taxon>
        <taxon>Orbiliaceae</taxon>
        <taxon>Orbilia</taxon>
    </lineage>
</organism>
<evidence type="ECO:0000313" key="2">
    <source>
        <dbReference type="Proteomes" id="UP000483672"/>
    </source>
</evidence>
<gene>
    <name evidence="1" type="ORF">TWF191_005710</name>
</gene>